<accession>A0A4S3TMK4</accession>
<dbReference type="EMBL" id="RBZW01000035">
    <property type="protein sequence ID" value="THE64275.1"/>
    <property type="molecule type" value="Genomic_DNA"/>
</dbReference>
<evidence type="ECO:0000256" key="1">
    <source>
        <dbReference type="SAM" id="MobiDB-lite"/>
    </source>
</evidence>
<keyword evidence="3" id="KW-1185">Reference proteome</keyword>
<feature type="compositionally biased region" description="Polar residues" evidence="1">
    <location>
        <begin position="299"/>
        <end position="309"/>
    </location>
</feature>
<feature type="compositionally biased region" description="Basic and acidic residues" evidence="1">
    <location>
        <begin position="316"/>
        <end position="328"/>
    </location>
</feature>
<evidence type="ECO:0000313" key="3">
    <source>
        <dbReference type="Proteomes" id="UP000318864"/>
    </source>
</evidence>
<evidence type="ECO:0000313" key="2">
    <source>
        <dbReference type="EMBL" id="THE64275.1"/>
    </source>
</evidence>
<sequence length="328" mass="35744">MGAVYQTAKVVKHGAVKFGEWLGAKLQVPDRAEAITSQLEALADWVIDSYVAGVLGHLLGDLPTSGYGGTALRLMAPLSDRNFSLGWITADSSLNTTFWKWGFAVAGASWATTGAYVASWKPPETKVREYFSKLRERESFSEVVETIETDIEYLFMQLLDGITEEFWDLPLFKSQDGGSETGVNRVWFQQHIDPQRVFNLAGYDSEVLVEEGLWSDELESTGGSALMSTSTDRCGVSLSTDQSADPLVRVTLESGASQPDSTLVTANESPGKALTWSGDGNTLGLFRDDQLDSEGIPLSTGSKNETSLTAEDETKESEVPLRDNSNEE</sequence>
<gene>
    <name evidence="2" type="ORF">D8Y22_13670</name>
</gene>
<protein>
    <submittedName>
        <fullName evidence="2">Uncharacterized protein</fullName>
    </submittedName>
</protein>
<proteinExistence type="predicted"/>
<feature type="compositionally biased region" description="Polar residues" evidence="1">
    <location>
        <begin position="255"/>
        <end position="268"/>
    </location>
</feature>
<dbReference type="Proteomes" id="UP000318864">
    <property type="component" value="Unassembled WGS sequence"/>
</dbReference>
<reference evidence="2 3" key="1">
    <citation type="submission" date="2018-10" db="EMBL/GenBank/DDBJ databases">
        <title>Natronolimnobius sp. XQ-INN 246 isolated from Inner Mongolia Autonomous Region of China.</title>
        <authorList>
            <person name="Xue Q."/>
        </authorList>
    </citation>
    <scope>NUCLEOTIDE SEQUENCE [LARGE SCALE GENOMIC DNA]</scope>
    <source>
        <strain evidence="2 3">XQ-INN 246</strain>
    </source>
</reference>
<name>A0A4S3TMK4_9EURY</name>
<organism evidence="2 3">
    <name type="scientific">Salinadaptatus halalkaliphilus</name>
    <dbReference type="NCBI Taxonomy" id="2419781"/>
    <lineage>
        <taxon>Archaea</taxon>
        <taxon>Methanobacteriati</taxon>
        <taxon>Methanobacteriota</taxon>
        <taxon>Stenosarchaea group</taxon>
        <taxon>Halobacteria</taxon>
        <taxon>Halobacteriales</taxon>
        <taxon>Natrialbaceae</taxon>
        <taxon>Salinadaptatus</taxon>
    </lineage>
</organism>
<feature type="region of interest" description="Disordered" evidence="1">
    <location>
        <begin position="255"/>
        <end position="328"/>
    </location>
</feature>
<comment type="caution">
    <text evidence="2">The sequence shown here is derived from an EMBL/GenBank/DDBJ whole genome shotgun (WGS) entry which is preliminary data.</text>
</comment>
<dbReference type="AlphaFoldDB" id="A0A4S3TMK4"/>